<dbReference type="OrthoDB" id="8245627at2"/>
<proteinExistence type="predicted"/>
<dbReference type="RefSeq" id="WP_057856382.1">
    <property type="nucleotide sequence ID" value="NZ_LLYB01000034.1"/>
</dbReference>
<name>A0A0R3NCF2_9BRAD</name>
<organism evidence="1 2">
    <name type="scientific">Bradyrhizobium lablabi</name>
    <dbReference type="NCBI Taxonomy" id="722472"/>
    <lineage>
        <taxon>Bacteria</taxon>
        <taxon>Pseudomonadati</taxon>
        <taxon>Pseudomonadota</taxon>
        <taxon>Alphaproteobacteria</taxon>
        <taxon>Hyphomicrobiales</taxon>
        <taxon>Nitrobacteraceae</taxon>
        <taxon>Bradyrhizobium</taxon>
    </lineage>
</organism>
<sequence>MAITDEPRQKRNLIPLKKALERGGFGRTKAYKLIRKGKIIAYKMEGQTMVDADSIDAYHMTLPRIQPRT</sequence>
<dbReference type="EMBL" id="LLYB01000034">
    <property type="protein sequence ID" value="KRR28031.1"/>
    <property type="molecule type" value="Genomic_DNA"/>
</dbReference>
<gene>
    <name evidence="1" type="ORF">CQ14_09180</name>
</gene>
<dbReference type="AlphaFoldDB" id="A0A0R3NCF2"/>
<evidence type="ECO:0000313" key="1">
    <source>
        <dbReference type="EMBL" id="KRR28031.1"/>
    </source>
</evidence>
<reference evidence="1 2" key="1">
    <citation type="submission" date="2014-03" db="EMBL/GenBank/DDBJ databases">
        <title>Bradyrhizobium valentinum sp. nov., isolated from effective nodules of Lupinus mariae-josephae, a lupine endemic of basic-lime soils in Eastern Spain.</title>
        <authorList>
            <person name="Duran D."/>
            <person name="Rey L."/>
            <person name="Navarro A."/>
            <person name="Busquets A."/>
            <person name="Imperial J."/>
            <person name="Ruiz-Argueso T."/>
        </authorList>
    </citation>
    <scope>NUCLEOTIDE SEQUENCE [LARGE SCALE GENOMIC DNA]</scope>
    <source>
        <strain evidence="1 2">CCBAU 23086</strain>
    </source>
</reference>
<dbReference type="Proteomes" id="UP000051660">
    <property type="component" value="Unassembled WGS sequence"/>
</dbReference>
<evidence type="ECO:0000313" key="2">
    <source>
        <dbReference type="Proteomes" id="UP000051660"/>
    </source>
</evidence>
<protein>
    <submittedName>
        <fullName evidence="1">Uncharacterized protein</fullName>
    </submittedName>
</protein>
<comment type="caution">
    <text evidence="1">The sequence shown here is derived from an EMBL/GenBank/DDBJ whole genome shotgun (WGS) entry which is preliminary data.</text>
</comment>
<accession>A0A0R3NCF2</accession>